<name>M2Q639_CERS8</name>
<gene>
    <name evidence="2" type="ORF">CERSUDRAFT_119014</name>
</gene>
<dbReference type="Proteomes" id="UP000016930">
    <property type="component" value="Unassembled WGS sequence"/>
</dbReference>
<dbReference type="OrthoDB" id="94039at2759"/>
<evidence type="ECO:0000259" key="1">
    <source>
        <dbReference type="Pfam" id="PF12697"/>
    </source>
</evidence>
<sequence>MSTNTSSFEATTVVFTYPGSSMPGLKAMAKRYVALDQTDSGSFGLTLVLTHCIGAFKEIYEPILEKLLKIRVAMEGSSGQLVPLIREAWSIEWQHHGESAVLNHPVISRSCDGSGSCCFHTSGSGCHEWVRAVKHFVRSKVSEGHRLVGIGHSAGACAIISSAVDCLPGEKIPYESIIIIEDSLGTRDQWEVERRITERLLNNIMSGIAKRQTFWPDRQHAHKYLSERMPWKLWDPRILTLYARHALRDALPSESDTPMVTLACSVQHEISAYTYEGMELYSQAPDHLAALDPSFDVHMIYGERHDILSKGFHDSILNCRKMASVQRISGAGHLAVQDNPDGVADAIESALYSIISRMPKSRL</sequence>
<evidence type="ECO:0000313" key="3">
    <source>
        <dbReference type="Proteomes" id="UP000016930"/>
    </source>
</evidence>
<protein>
    <recommendedName>
        <fullName evidence="1">AB hydrolase-1 domain-containing protein</fullName>
    </recommendedName>
</protein>
<dbReference type="EMBL" id="KB445812">
    <property type="protein sequence ID" value="EMD32298.1"/>
    <property type="molecule type" value="Genomic_DNA"/>
</dbReference>
<dbReference type="AlphaFoldDB" id="M2Q639"/>
<reference evidence="2 3" key="1">
    <citation type="journal article" date="2012" name="Proc. Natl. Acad. Sci. U.S.A.">
        <title>Comparative genomics of Ceriporiopsis subvermispora and Phanerochaete chrysosporium provide insight into selective ligninolysis.</title>
        <authorList>
            <person name="Fernandez-Fueyo E."/>
            <person name="Ruiz-Duenas F.J."/>
            <person name="Ferreira P."/>
            <person name="Floudas D."/>
            <person name="Hibbett D.S."/>
            <person name="Canessa P."/>
            <person name="Larrondo L.F."/>
            <person name="James T.Y."/>
            <person name="Seelenfreund D."/>
            <person name="Lobos S."/>
            <person name="Polanco R."/>
            <person name="Tello M."/>
            <person name="Honda Y."/>
            <person name="Watanabe T."/>
            <person name="Watanabe T."/>
            <person name="Ryu J.S."/>
            <person name="Kubicek C.P."/>
            <person name="Schmoll M."/>
            <person name="Gaskell J."/>
            <person name="Hammel K.E."/>
            <person name="St John F.J."/>
            <person name="Vanden Wymelenberg A."/>
            <person name="Sabat G."/>
            <person name="Splinter BonDurant S."/>
            <person name="Syed K."/>
            <person name="Yadav J.S."/>
            <person name="Doddapaneni H."/>
            <person name="Subramanian V."/>
            <person name="Lavin J.L."/>
            <person name="Oguiza J.A."/>
            <person name="Perez G."/>
            <person name="Pisabarro A.G."/>
            <person name="Ramirez L."/>
            <person name="Santoyo F."/>
            <person name="Master E."/>
            <person name="Coutinho P.M."/>
            <person name="Henrissat B."/>
            <person name="Lombard V."/>
            <person name="Magnuson J.K."/>
            <person name="Kuees U."/>
            <person name="Hori C."/>
            <person name="Igarashi K."/>
            <person name="Samejima M."/>
            <person name="Held B.W."/>
            <person name="Barry K.W."/>
            <person name="LaButti K.M."/>
            <person name="Lapidus A."/>
            <person name="Lindquist E.A."/>
            <person name="Lucas S.M."/>
            <person name="Riley R."/>
            <person name="Salamov A.A."/>
            <person name="Hoffmeister D."/>
            <person name="Schwenk D."/>
            <person name="Hadar Y."/>
            <person name="Yarden O."/>
            <person name="de Vries R.P."/>
            <person name="Wiebenga A."/>
            <person name="Stenlid J."/>
            <person name="Eastwood D."/>
            <person name="Grigoriev I.V."/>
            <person name="Berka R.M."/>
            <person name="Blanchette R.A."/>
            <person name="Kersten P."/>
            <person name="Martinez A.T."/>
            <person name="Vicuna R."/>
            <person name="Cullen D."/>
        </authorList>
    </citation>
    <scope>NUCLEOTIDE SEQUENCE [LARGE SCALE GENOMIC DNA]</scope>
    <source>
        <strain evidence="2 3">B</strain>
    </source>
</reference>
<keyword evidence="3" id="KW-1185">Reference proteome</keyword>
<proteinExistence type="predicted"/>
<feature type="domain" description="AB hydrolase-1" evidence="1">
    <location>
        <begin position="48"/>
        <end position="346"/>
    </location>
</feature>
<dbReference type="InterPro" id="IPR029058">
    <property type="entry name" value="AB_hydrolase_fold"/>
</dbReference>
<accession>M2Q639</accession>
<dbReference type="Gene3D" id="3.40.50.1820">
    <property type="entry name" value="alpha/beta hydrolase"/>
    <property type="match status" value="1"/>
</dbReference>
<evidence type="ECO:0000313" key="2">
    <source>
        <dbReference type="EMBL" id="EMD32298.1"/>
    </source>
</evidence>
<dbReference type="SUPFAM" id="SSF53474">
    <property type="entry name" value="alpha/beta-Hydrolases"/>
    <property type="match status" value="1"/>
</dbReference>
<organism evidence="2 3">
    <name type="scientific">Ceriporiopsis subvermispora (strain B)</name>
    <name type="common">White-rot fungus</name>
    <name type="synonym">Gelatoporia subvermispora</name>
    <dbReference type="NCBI Taxonomy" id="914234"/>
    <lineage>
        <taxon>Eukaryota</taxon>
        <taxon>Fungi</taxon>
        <taxon>Dikarya</taxon>
        <taxon>Basidiomycota</taxon>
        <taxon>Agaricomycotina</taxon>
        <taxon>Agaricomycetes</taxon>
        <taxon>Polyporales</taxon>
        <taxon>Gelatoporiaceae</taxon>
        <taxon>Gelatoporia</taxon>
    </lineage>
</organism>
<dbReference type="Pfam" id="PF12697">
    <property type="entry name" value="Abhydrolase_6"/>
    <property type="match status" value="1"/>
</dbReference>
<dbReference type="InterPro" id="IPR000073">
    <property type="entry name" value="AB_hydrolase_1"/>
</dbReference>
<dbReference type="HOGENOM" id="CLU_032490_0_0_1"/>